<evidence type="ECO:0000313" key="2">
    <source>
        <dbReference type="Proteomes" id="UP001234178"/>
    </source>
</evidence>
<reference evidence="1 2" key="1">
    <citation type="journal article" date="2023" name="Nucleic Acids Res.">
        <title>The hologenome of Daphnia magna reveals possible DNA methylation and microbiome-mediated evolution of the host genome.</title>
        <authorList>
            <person name="Chaturvedi A."/>
            <person name="Li X."/>
            <person name="Dhandapani V."/>
            <person name="Marshall H."/>
            <person name="Kissane S."/>
            <person name="Cuenca-Cambronero M."/>
            <person name="Asole G."/>
            <person name="Calvet F."/>
            <person name="Ruiz-Romero M."/>
            <person name="Marangio P."/>
            <person name="Guigo R."/>
            <person name="Rago D."/>
            <person name="Mirbahai L."/>
            <person name="Eastwood N."/>
            <person name="Colbourne J.K."/>
            <person name="Zhou J."/>
            <person name="Mallon E."/>
            <person name="Orsini L."/>
        </authorList>
    </citation>
    <scope>NUCLEOTIDE SEQUENCE [LARGE SCALE GENOMIC DNA]</scope>
    <source>
        <strain evidence="1">LRV0_1</strain>
    </source>
</reference>
<comment type="caution">
    <text evidence="1">The sequence shown here is derived from an EMBL/GenBank/DDBJ whole genome shotgun (WGS) entry which is preliminary data.</text>
</comment>
<proteinExistence type="predicted"/>
<sequence length="150" mass="17422">MPNDIKINIRYETYEDAQNVIVPDKISIETTPSECNDMINLKTPIGTASTTAGNLSHNHLTLIWDNTYTHYTAPINRLVESCVGTLTRQTGDTKSFRLQDNNNQLDFHFNKIVRTILQHMISLDNRNYTFDRRDKREFFINKNNNDITTI</sequence>
<dbReference type="Proteomes" id="UP001234178">
    <property type="component" value="Unassembled WGS sequence"/>
</dbReference>
<name>A0ABQ9Z338_9CRUS</name>
<organism evidence="1 2">
    <name type="scientific">Daphnia magna</name>
    <dbReference type="NCBI Taxonomy" id="35525"/>
    <lineage>
        <taxon>Eukaryota</taxon>
        <taxon>Metazoa</taxon>
        <taxon>Ecdysozoa</taxon>
        <taxon>Arthropoda</taxon>
        <taxon>Crustacea</taxon>
        <taxon>Branchiopoda</taxon>
        <taxon>Diplostraca</taxon>
        <taxon>Cladocera</taxon>
        <taxon>Anomopoda</taxon>
        <taxon>Daphniidae</taxon>
        <taxon>Daphnia</taxon>
    </lineage>
</organism>
<dbReference type="EMBL" id="JAOYFB010000002">
    <property type="protein sequence ID" value="KAK4007220.1"/>
    <property type="molecule type" value="Genomic_DNA"/>
</dbReference>
<keyword evidence="2" id="KW-1185">Reference proteome</keyword>
<protein>
    <submittedName>
        <fullName evidence="1">Uncharacterized protein</fullName>
    </submittedName>
</protein>
<accession>A0ABQ9Z338</accession>
<evidence type="ECO:0000313" key="1">
    <source>
        <dbReference type="EMBL" id="KAK4007220.1"/>
    </source>
</evidence>
<gene>
    <name evidence="1" type="ORF">OUZ56_012380</name>
</gene>